<protein>
    <submittedName>
        <fullName evidence="1">Uncharacterized protein</fullName>
    </submittedName>
</protein>
<evidence type="ECO:0000313" key="3">
    <source>
        <dbReference type="EMBL" id="QJA90073.1"/>
    </source>
</evidence>
<sequence>MEKEIRFMKEKETKHTIRFTEEQKPGEPLIVGTLYVQKWFAGDATTITLNIKTDR</sequence>
<dbReference type="EMBL" id="MT144542">
    <property type="protein sequence ID" value="QJA54834.1"/>
    <property type="molecule type" value="Genomic_DNA"/>
</dbReference>
<evidence type="ECO:0000313" key="2">
    <source>
        <dbReference type="EMBL" id="QJA75490.1"/>
    </source>
</evidence>
<proteinExistence type="predicted"/>
<dbReference type="AlphaFoldDB" id="A0A6H2A4U6"/>
<organism evidence="1">
    <name type="scientific">viral metagenome</name>
    <dbReference type="NCBI Taxonomy" id="1070528"/>
    <lineage>
        <taxon>unclassified sequences</taxon>
        <taxon>metagenomes</taxon>
        <taxon>organismal metagenomes</taxon>
    </lineage>
</organism>
<dbReference type="EMBL" id="MT142889">
    <property type="protein sequence ID" value="QJA90073.1"/>
    <property type="molecule type" value="Genomic_DNA"/>
</dbReference>
<accession>A0A6H2A4U6</accession>
<dbReference type="EMBL" id="MT142167">
    <property type="protein sequence ID" value="QJA75490.1"/>
    <property type="molecule type" value="Genomic_DNA"/>
</dbReference>
<gene>
    <name evidence="2" type="ORF">MM415A01767_0011</name>
    <name evidence="3" type="ORF">MM415B02452_0009</name>
    <name evidence="1" type="ORF">TM448A05972_0005</name>
</gene>
<name>A0A6H2A4U6_9ZZZZ</name>
<reference evidence="1" key="1">
    <citation type="submission" date="2020-03" db="EMBL/GenBank/DDBJ databases">
        <title>The deep terrestrial virosphere.</title>
        <authorList>
            <person name="Holmfeldt K."/>
            <person name="Nilsson E."/>
            <person name="Simone D."/>
            <person name="Lopez-Fernandez M."/>
            <person name="Wu X."/>
            <person name="de Brujin I."/>
            <person name="Lundin D."/>
            <person name="Andersson A."/>
            <person name="Bertilsson S."/>
            <person name="Dopson M."/>
        </authorList>
    </citation>
    <scope>NUCLEOTIDE SEQUENCE</scope>
    <source>
        <strain evidence="2">MM415A01767</strain>
        <strain evidence="3">MM415B02452</strain>
        <strain evidence="1">TM448A05972</strain>
    </source>
</reference>
<evidence type="ECO:0000313" key="1">
    <source>
        <dbReference type="EMBL" id="QJA54834.1"/>
    </source>
</evidence>